<feature type="domain" description="Peptidase S8/S53" evidence="8">
    <location>
        <begin position="143"/>
        <end position="348"/>
    </location>
</feature>
<dbReference type="AlphaFoldDB" id="A0A9P4IV54"/>
<dbReference type="PROSITE" id="PS00136">
    <property type="entry name" value="SUBTILASE_ASP"/>
    <property type="match status" value="1"/>
</dbReference>
<dbReference type="SUPFAM" id="SSF54897">
    <property type="entry name" value="Protease propeptides/inhibitors"/>
    <property type="match status" value="1"/>
</dbReference>
<keyword evidence="3 7" id="KW-0732">Signal</keyword>
<comment type="caution">
    <text evidence="10">The sequence shown here is derived from an EMBL/GenBank/DDBJ whole genome shotgun (WGS) entry which is preliminary data.</text>
</comment>
<dbReference type="InterPro" id="IPR037045">
    <property type="entry name" value="S8pro/Inhibitor_I9_sf"/>
</dbReference>
<dbReference type="Proteomes" id="UP000799439">
    <property type="component" value="Unassembled WGS sequence"/>
</dbReference>
<dbReference type="InterPro" id="IPR034193">
    <property type="entry name" value="PCSK9_ProteinaseK-like"/>
</dbReference>
<evidence type="ECO:0000256" key="1">
    <source>
        <dbReference type="ARBA" id="ARBA00011073"/>
    </source>
</evidence>
<evidence type="ECO:0000259" key="8">
    <source>
        <dbReference type="Pfam" id="PF00082"/>
    </source>
</evidence>
<dbReference type="InterPro" id="IPR010259">
    <property type="entry name" value="S8pro/Inhibitor_I9"/>
</dbReference>
<evidence type="ECO:0000256" key="4">
    <source>
        <dbReference type="ARBA" id="ARBA00022801"/>
    </source>
</evidence>
<dbReference type="CDD" id="cd04077">
    <property type="entry name" value="Peptidases_S8_PCSK9_ProteinaseK_like"/>
    <property type="match status" value="1"/>
</dbReference>
<dbReference type="Gene3D" id="3.30.70.80">
    <property type="entry name" value="Peptidase S8 propeptide/proteinase inhibitor I9"/>
    <property type="match status" value="1"/>
</dbReference>
<feature type="signal peptide" evidence="7">
    <location>
        <begin position="1"/>
        <end position="23"/>
    </location>
</feature>
<evidence type="ECO:0000256" key="5">
    <source>
        <dbReference type="ARBA" id="ARBA00022825"/>
    </source>
</evidence>
<dbReference type="InterPro" id="IPR000209">
    <property type="entry name" value="Peptidase_S8/S53_dom"/>
</dbReference>
<dbReference type="InterPro" id="IPR036852">
    <property type="entry name" value="Peptidase_S8/S53_dom_sf"/>
</dbReference>
<sequence length="368" mass="38577">MHVLVETIGLVATLSTLIPAVAGAAPDISDRYIVTLKGDADIDSHMSLLQDLHSVALHRRKDGQTFEGMTHQYNISDFQGYAGHFDKFTVGQLKHHEDIVSIEPDQLWTTASYGLSHISHRSLTSKDEYIYDSSAGTGTRAYVLDTGVLISHNEFEGRATLGYDATDPKSKTFTDNTGHGTHIAALIGGKTYGVAKQTQLIAVKVLDKDKAQLSALLDGFQWAARDITTHHRAAKAVISVTQYGPSSSAFNKAVDAASADGVTTVICAGNDGKNTPSTSGGAKSAITVAATDEKRAKAEFSNWGENVDVFAPGKGVVSAMSSGEGASGKGSGTAQAAAYVAGLVVYFKALSGARVEGASETKEPAGNP</sequence>
<reference evidence="10" key="1">
    <citation type="journal article" date="2020" name="Stud. Mycol.">
        <title>101 Dothideomycetes genomes: a test case for predicting lifestyles and emergence of pathogens.</title>
        <authorList>
            <person name="Haridas S."/>
            <person name="Albert R."/>
            <person name="Binder M."/>
            <person name="Bloem J."/>
            <person name="Labutti K."/>
            <person name="Salamov A."/>
            <person name="Andreopoulos B."/>
            <person name="Baker S."/>
            <person name="Barry K."/>
            <person name="Bills G."/>
            <person name="Bluhm B."/>
            <person name="Cannon C."/>
            <person name="Castanera R."/>
            <person name="Culley D."/>
            <person name="Daum C."/>
            <person name="Ezra D."/>
            <person name="Gonzalez J."/>
            <person name="Henrissat B."/>
            <person name="Kuo A."/>
            <person name="Liang C."/>
            <person name="Lipzen A."/>
            <person name="Lutzoni F."/>
            <person name="Magnuson J."/>
            <person name="Mondo S."/>
            <person name="Nolan M."/>
            <person name="Ohm R."/>
            <person name="Pangilinan J."/>
            <person name="Park H.-J."/>
            <person name="Ramirez L."/>
            <person name="Alfaro M."/>
            <person name="Sun H."/>
            <person name="Tritt A."/>
            <person name="Yoshinaga Y."/>
            <person name="Zwiers L.-H."/>
            <person name="Turgeon B."/>
            <person name="Goodwin S."/>
            <person name="Spatafora J."/>
            <person name="Crous P."/>
            <person name="Grigoriev I."/>
        </authorList>
    </citation>
    <scope>NUCLEOTIDE SEQUENCE</scope>
    <source>
        <strain evidence="10">CBS 260.36</strain>
    </source>
</reference>
<dbReference type="InterPro" id="IPR015500">
    <property type="entry name" value="Peptidase_S8_subtilisin-rel"/>
</dbReference>
<dbReference type="PANTHER" id="PTHR43806:SF11">
    <property type="entry name" value="CEREVISIN-RELATED"/>
    <property type="match status" value="1"/>
</dbReference>
<dbReference type="EMBL" id="ML996090">
    <property type="protein sequence ID" value="KAF2150241.1"/>
    <property type="molecule type" value="Genomic_DNA"/>
</dbReference>
<evidence type="ECO:0000259" key="9">
    <source>
        <dbReference type="Pfam" id="PF05922"/>
    </source>
</evidence>
<dbReference type="OrthoDB" id="206201at2759"/>
<keyword evidence="11" id="KW-1185">Reference proteome</keyword>
<feature type="chain" id="PRO_5040176556" evidence="7">
    <location>
        <begin position="24"/>
        <end position="368"/>
    </location>
</feature>
<dbReference type="Gene3D" id="3.40.50.200">
    <property type="entry name" value="Peptidase S8/S53 domain"/>
    <property type="match status" value="1"/>
</dbReference>
<name>A0A9P4IV54_9PEZI</name>
<feature type="domain" description="Inhibitor I9" evidence="9">
    <location>
        <begin position="31"/>
        <end position="110"/>
    </location>
</feature>
<evidence type="ECO:0000313" key="10">
    <source>
        <dbReference type="EMBL" id="KAF2150241.1"/>
    </source>
</evidence>
<gene>
    <name evidence="10" type="ORF">K461DRAFT_329263</name>
</gene>
<dbReference type="InterPro" id="IPR023827">
    <property type="entry name" value="Peptidase_S8_Asp-AS"/>
</dbReference>
<comment type="caution">
    <text evidence="6">Lacks conserved residue(s) required for the propagation of feature annotation.</text>
</comment>
<dbReference type="GO" id="GO:0004252">
    <property type="term" value="F:serine-type endopeptidase activity"/>
    <property type="evidence" value="ECO:0007669"/>
    <property type="project" value="InterPro"/>
</dbReference>
<dbReference type="Pfam" id="PF00082">
    <property type="entry name" value="Peptidase_S8"/>
    <property type="match status" value="1"/>
</dbReference>
<proteinExistence type="inferred from homology"/>
<evidence type="ECO:0000256" key="3">
    <source>
        <dbReference type="ARBA" id="ARBA00022729"/>
    </source>
</evidence>
<evidence type="ECO:0000256" key="2">
    <source>
        <dbReference type="ARBA" id="ARBA00022670"/>
    </source>
</evidence>
<evidence type="ECO:0000256" key="7">
    <source>
        <dbReference type="SAM" id="SignalP"/>
    </source>
</evidence>
<keyword evidence="4" id="KW-0378">Hydrolase</keyword>
<dbReference type="PRINTS" id="PR00723">
    <property type="entry name" value="SUBTILISIN"/>
</dbReference>
<keyword evidence="5" id="KW-0720">Serine protease</keyword>
<dbReference type="GO" id="GO:0006508">
    <property type="term" value="P:proteolysis"/>
    <property type="evidence" value="ECO:0007669"/>
    <property type="project" value="UniProtKB-KW"/>
</dbReference>
<protein>
    <submittedName>
        <fullName evidence="10">Subtilisin-like protein</fullName>
    </submittedName>
</protein>
<dbReference type="PROSITE" id="PS51892">
    <property type="entry name" value="SUBTILASE"/>
    <property type="match status" value="1"/>
</dbReference>
<dbReference type="InterPro" id="IPR050131">
    <property type="entry name" value="Peptidase_S8_subtilisin-like"/>
</dbReference>
<dbReference type="Pfam" id="PF05922">
    <property type="entry name" value="Inhibitor_I9"/>
    <property type="match status" value="1"/>
</dbReference>
<keyword evidence="2" id="KW-0645">Protease</keyword>
<dbReference type="PANTHER" id="PTHR43806">
    <property type="entry name" value="PEPTIDASE S8"/>
    <property type="match status" value="1"/>
</dbReference>
<comment type="similarity">
    <text evidence="1 6">Belongs to the peptidase S8 family.</text>
</comment>
<evidence type="ECO:0000313" key="11">
    <source>
        <dbReference type="Proteomes" id="UP000799439"/>
    </source>
</evidence>
<dbReference type="SUPFAM" id="SSF52743">
    <property type="entry name" value="Subtilisin-like"/>
    <property type="match status" value="1"/>
</dbReference>
<evidence type="ECO:0000256" key="6">
    <source>
        <dbReference type="PROSITE-ProRule" id="PRU01240"/>
    </source>
</evidence>
<organism evidence="10 11">
    <name type="scientific">Myriangium duriaei CBS 260.36</name>
    <dbReference type="NCBI Taxonomy" id="1168546"/>
    <lineage>
        <taxon>Eukaryota</taxon>
        <taxon>Fungi</taxon>
        <taxon>Dikarya</taxon>
        <taxon>Ascomycota</taxon>
        <taxon>Pezizomycotina</taxon>
        <taxon>Dothideomycetes</taxon>
        <taxon>Dothideomycetidae</taxon>
        <taxon>Myriangiales</taxon>
        <taxon>Myriangiaceae</taxon>
        <taxon>Myriangium</taxon>
    </lineage>
</organism>
<accession>A0A9P4IV54</accession>